<name>A0A6H5GA33_9HEMI</name>
<dbReference type="Proteomes" id="UP000479000">
    <property type="component" value="Unassembled WGS sequence"/>
</dbReference>
<evidence type="ECO:0000313" key="2">
    <source>
        <dbReference type="EMBL" id="CAA9999600.1"/>
    </source>
</evidence>
<evidence type="ECO:0000313" key="3">
    <source>
        <dbReference type="Proteomes" id="UP000479000"/>
    </source>
</evidence>
<sequence length="175" mass="19793">MRLRIGLRQEFLVHVQRMNPVQRPDGVLFNGTNPAPIPSRRRRNEHKEPLDAPALPSHILLVNFKTSATQTLLCQDAIQNTSRIRIKLGSIFGKMGPQSENCGISSHFDVDILRLVTCQDINFTFRPTEAYGQKDSLSVIVRFLLSETTVSSSYCLEKRTEGLNFSIFDILALFC</sequence>
<accession>A0A6H5GA33</accession>
<dbReference type="EMBL" id="CADCXU010008999">
    <property type="protein sequence ID" value="CAA9999600.1"/>
    <property type="molecule type" value="Genomic_DNA"/>
</dbReference>
<gene>
    <name evidence="2" type="ORF">NTEN_LOCUS5883</name>
</gene>
<evidence type="ECO:0000256" key="1">
    <source>
        <dbReference type="SAM" id="MobiDB-lite"/>
    </source>
</evidence>
<protein>
    <submittedName>
        <fullName evidence="2">Uncharacterized protein</fullName>
    </submittedName>
</protein>
<organism evidence="2 3">
    <name type="scientific">Nesidiocoris tenuis</name>
    <dbReference type="NCBI Taxonomy" id="355587"/>
    <lineage>
        <taxon>Eukaryota</taxon>
        <taxon>Metazoa</taxon>
        <taxon>Ecdysozoa</taxon>
        <taxon>Arthropoda</taxon>
        <taxon>Hexapoda</taxon>
        <taxon>Insecta</taxon>
        <taxon>Pterygota</taxon>
        <taxon>Neoptera</taxon>
        <taxon>Paraneoptera</taxon>
        <taxon>Hemiptera</taxon>
        <taxon>Heteroptera</taxon>
        <taxon>Panheteroptera</taxon>
        <taxon>Cimicomorpha</taxon>
        <taxon>Miridae</taxon>
        <taxon>Dicyphina</taxon>
        <taxon>Nesidiocoris</taxon>
    </lineage>
</organism>
<keyword evidence="3" id="KW-1185">Reference proteome</keyword>
<dbReference type="AlphaFoldDB" id="A0A6H5GA33"/>
<feature type="region of interest" description="Disordered" evidence="1">
    <location>
        <begin position="24"/>
        <end position="46"/>
    </location>
</feature>
<feature type="non-terminal residue" evidence="2">
    <location>
        <position position="175"/>
    </location>
</feature>
<proteinExistence type="predicted"/>
<reference evidence="2 3" key="1">
    <citation type="submission" date="2020-02" db="EMBL/GenBank/DDBJ databases">
        <authorList>
            <person name="Ferguson B K."/>
        </authorList>
    </citation>
    <scope>NUCLEOTIDE SEQUENCE [LARGE SCALE GENOMIC DNA]</scope>
</reference>